<evidence type="ECO:0000313" key="2">
    <source>
        <dbReference type="EMBL" id="CAC5377809.1"/>
    </source>
</evidence>
<name>A0A6J8B5G6_MYTCO</name>
<dbReference type="Proteomes" id="UP000507470">
    <property type="component" value="Unassembled WGS sequence"/>
</dbReference>
<dbReference type="OrthoDB" id="10407910at2759"/>
<gene>
    <name evidence="2" type="ORF">MCOR_14078</name>
</gene>
<proteinExistence type="predicted"/>
<keyword evidence="1" id="KW-0175">Coiled coil</keyword>
<evidence type="ECO:0000256" key="1">
    <source>
        <dbReference type="SAM" id="Coils"/>
    </source>
</evidence>
<reference evidence="2 3" key="1">
    <citation type="submission" date="2020-06" db="EMBL/GenBank/DDBJ databases">
        <authorList>
            <person name="Li R."/>
            <person name="Bekaert M."/>
        </authorList>
    </citation>
    <scope>NUCLEOTIDE SEQUENCE [LARGE SCALE GENOMIC DNA]</scope>
    <source>
        <strain evidence="3">wild</strain>
    </source>
</reference>
<keyword evidence="3" id="KW-1185">Reference proteome</keyword>
<dbReference type="EMBL" id="CACVKT020002387">
    <property type="protein sequence ID" value="CAC5377809.1"/>
    <property type="molecule type" value="Genomic_DNA"/>
</dbReference>
<protein>
    <submittedName>
        <fullName evidence="2">Uncharacterized protein</fullName>
    </submittedName>
</protein>
<feature type="coiled-coil region" evidence="1">
    <location>
        <begin position="45"/>
        <end position="72"/>
    </location>
</feature>
<accession>A0A6J8B5G6</accession>
<sequence>MLGRQIVAMAVFMIISFSICYAGSYAISIGSDLESSVQCSKYHFEEKILEKLVRLEHKLEIYDEKMKTWEKLVPSNLDKIDDAKKQTETFLESMRDTFNQEHIRLNGSFQETVDQIYIQSKSKVKNVLDSLSTKMEDFNESQKKRENVFDFLQSTLQQERTQFNKEKIQLNESYQETVENIYLQSEKKLKMF</sequence>
<dbReference type="AlphaFoldDB" id="A0A6J8B5G6"/>
<evidence type="ECO:0000313" key="3">
    <source>
        <dbReference type="Proteomes" id="UP000507470"/>
    </source>
</evidence>
<organism evidence="2 3">
    <name type="scientific">Mytilus coruscus</name>
    <name type="common">Sea mussel</name>
    <dbReference type="NCBI Taxonomy" id="42192"/>
    <lineage>
        <taxon>Eukaryota</taxon>
        <taxon>Metazoa</taxon>
        <taxon>Spiralia</taxon>
        <taxon>Lophotrochozoa</taxon>
        <taxon>Mollusca</taxon>
        <taxon>Bivalvia</taxon>
        <taxon>Autobranchia</taxon>
        <taxon>Pteriomorphia</taxon>
        <taxon>Mytilida</taxon>
        <taxon>Mytiloidea</taxon>
        <taxon>Mytilidae</taxon>
        <taxon>Mytilinae</taxon>
        <taxon>Mytilus</taxon>
    </lineage>
</organism>